<dbReference type="RefSeq" id="XP_046075530.1">
    <property type="nucleotide sequence ID" value="XM_046215465.1"/>
</dbReference>
<accession>A0AAD4Q1D0</accession>
<gene>
    <name evidence="2" type="ORF">BGW36DRAFT_372338</name>
</gene>
<feature type="region of interest" description="Disordered" evidence="1">
    <location>
        <begin position="76"/>
        <end position="103"/>
    </location>
</feature>
<feature type="compositionally biased region" description="Basic and acidic residues" evidence="1">
    <location>
        <begin position="76"/>
        <end position="91"/>
    </location>
</feature>
<evidence type="ECO:0000313" key="2">
    <source>
        <dbReference type="EMBL" id="KAH8702154.1"/>
    </source>
</evidence>
<feature type="region of interest" description="Disordered" evidence="1">
    <location>
        <begin position="1"/>
        <end position="38"/>
    </location>
</feature>
<feature type="compositionally biased region" description="Polar residues" evidence="1">
    <location>
        <begin position="1"/>
        <end position="17"/>
    </location>
</feature>
<reference evidence="2" key="1">
    <citation type="submission" date="2021-12" db="EMBL/GenBank/DDBJ databases">
        <title>Convergent genome expansion in fungi linked to evolution of root-endophyte symbiosis.</title>
        <authorList>
            <consortium name="DOE Joint Genome Institute"/>
            <person name="Ke Y.-H."/>
            <person name="Bonito G."/>
            <person name="Liao H.-L."/>
            <person name="Looney B."/>
            <person name="Rojas-Flechas A."/>
            <person name="Nash J."/>
            <person name="Hameed K."/>
            <person name="Schadt C."/>
            <person name="Martin F."/>
            <person name="Crous P.W."/>
            <person name="Miettinen O."/>
            <person name="Magnuson J.K."/>
            <person name="Labbe J."/>
            <person name="Jacobson D."/>
            <person name="Doktycz M.J."/>
            <person name="Veneault-Fourrey C."/>
            <person name="Kuo A."/>
            <person name="Mondo S."/>
            <person name="Calhoun S."/>
            <person name="Riley R."/>
            <person name="Ohm R."/>
            <person name="LaButti K."/>
            <person name="Andreopoulos B."/>
            <person name="Pangilinan J."/>
            <person name="Nolan M."/>
            <person name="Tritt A."/>
            <person name="Clum A."/>
            <person name="Lipzen A."/>
            <person name="Daum C."/>
            <person name="Barry K."/>
            <person name="Grigoriev I.V."/>
            <person name="Vilgalys R."/>
        </authorList>
    </citation>
    <scope>NUCLEOTIDE SEQUENCE</scope>
    <source>
        <strain evidence="2">PMI_201</strain>
    </source>
</reference>
<organism evidence="2 3">
    <name type="scientific">Talaromyces proteolyticus</name>
    <dbReference type="NCBI Taxonomy" id="1131652"/>
    <lineage>
        <taxon>Eukaryota</taxon>
        <taxon>Fungi</taxon>
        <taxon>Dikarya</taxon>
        <taxon>Ascomycota</taxon>
        <taxon>Pezizomycotina</taxon>
        <taxon>Eurotiomycetes</taxon>
        <taxon>Eurotiomycetidae</taxon>
        <taxon>Eurotiales</taxon>
        <taxon>Trichocomaceae</taxon>
        <taxon>Talaromyces</taxon>
        <taxon>Talaromyces sect. Bacilispori</taxon>
    </lineage>
</organism>
<name>A0AAD4Q1D0_9EURO</name>
<keyword evidence="3" id="KW-1185">Reference proteome</keyword>
<dbReference type="Proteomes" id="UP001201262">
    <property type="component" value="Unassembled WGS sequence"/>
</dbReference>
<dbReference type="AlphaFoldDB" id="A0AAD4Q1D0"/>
<sequence length="451" mass="51919">MASSSSIDKPSDQNPESCSKPFPPSTRPSPEEQNPFIAFRRYADEQISSMLQSVMGLPSMMSSPQSNRWLHFEEESHQRLRKTGEDGEQHPDGQSNGRWSNRQWRNKHDDEFSESWNFLPFSFKLADSFIDDRSPFGFGGSFFPENMLFGGDSQTWAVPYILFSPYSPLQLERPQGRGSNRGIFSSLFTFSETELDSTEPLWRDAFEDLLRLENGQPMLDPSTKSDRNRKTGKEWLQGMIQRGSISNNWKLSPYGISFKRSQQYNNEEAVQGNSEIKYENRDENETSEPQTELDLYDRFLDDISSAHERYSRAFADSPLMRLLEEERKRHLEQAKVSGESNMEKTKSKDWLEYTANGNKEILDSQYKDDQSSSEPRVVLTSTRTVRRTQPDGSVSTRTIKTRRFTDGREESDETEELIPPPAEKSTKQNGSSNAENNDDDGKPTGGWFWTR</sequence>
<feature type="region of interest" description="Disordered" evidence="1">
    <location>
        <begin position="363"/>
        <end position="451"/>
    </location>
</feature>
<feature type="compositionally biased region" description="Polar residues" evidence="1">
    <location>
        <begin position="265"/>
        <end position="274"/>
    </location>
</feature>
<protein>
    <submittedName>
        <fullName evidence="2">Uncharacterized protein</fullName>
    </submittedName>
</protein>
<proteinExistence type="predicted"/>
<comment type="caution">
    <text evidence="2">The sequence shown here is derived from an EMBL/GenBank/DDBJ whole genome shotgun (WGS) entry which is preliminary data.</text>
</comment>
<dbReference type="EMBL" id="JAJTJA010000003">
    <property type="protein sequence ID" value="KAH8702154.1"/>
    <property type="molecule type" value="Genomic_DNA"/>
</dbReference>
<evidence type="ECO:0000256" key="1">
    <source>
        <dbReference type="SAM" id="MobiDB-lite"/>
    </source>
</evidence>
<dbReference type="GeneID" id="70245752"/>
<feature type="region of interest" description="Disordered" evidence="1">
    <location>
        <begin position="265"/>
        <end position="290"/>
    </location>
</feature>
<evidence type="ECO:0000313" key="3">
    <source>
        <dbReference type="Proteomes" id="UP001201262"/>
    </source>
</evidence>
<feature type="compositionally biased region" description="Polar residues" evidence="1">
    <location>
        <begin position="92"/>
        <end position="103"/>
    </location>
</feature>